<dbReference type="PANTHER" id="PTHR11439">
    <property type="entry name" value="GAG-POL-RELATED RETROTRANSPOSON"/>
    <property type="match status" value="1"/>
</dbReference>
<evidence type="ECO:0000313" key="1">
    <source>
        <dbReference type="EMBL" id="GMG23662.1"/>
    </source>
</evidence>
<dbReference type="OrthoDB" id="5423336at2759"/>
<dbReference type="CDD" id="cd09272">
    <property type="entry name" value="RNase_HI_RT_Ty1"/>
    <property type="match status" value="1"/>
</dbReference>
<dbReference type="AlphaFoldDB" id="A0A9W7DEJ0"/>
<organism evidence="1 2">
    <name type="scientific">Ambrosiozyma monospora</name>
    <name type="common">Yeast</name>
    <name type="synonym">Endomycopsis monosporus</name>
    <dbReference type="NCBI Taxonomy" id="43982"/>
    <lineage>
        <taxon>Eukaryota</taxon>
        <taxon>Fungi</taxon>
        <taxon>Dikarya</taxon>
        <taxon>Ascomycota</taxon>
        <taxon>Saccharomycotina</taxon>
        <taxon>Pichiomycetes</taxon>
        <taxon>Pichiales</taxon>
        <taxon>Pichiaceae</taxon>
        <taxon>Ambrosiozyma</taxon>
    </lineage>
</organism>
<dbReference type="EMBL" id="BSXU01001087">
    <property type="protein sequence ID" value="GMG23662.1"/>
    <property type="molecule type" value="Genomic_DNA"/>
</dbReference>
<comment type="caution">
    <text evidence="1">The sequence shown here is derived from an EMBL/GenBank/DDBJ whole genome shotgun (WGS) entry which is preliminary data.</text>
</comment>
<dbReference type="PANTHER" id="PTHR11439:SF483">
    <property type="entry name" value="PEPTIDE SYNTHASE GLIP-LIKE, PUTATIVE (AFU_ORTHOLOGUE AFUA_3G12920)-RELATED"/>
    <property type="match status" value="1"/>
</dbReference>
<dbReference type="Proteomes" id="UP001165063">
    <property type="component" value="Unassembled WGS sequence"/>
</dbReference>
<name>A0A9W7DEJ0_AMBMO</name>
<keyword evidence="2" id="KW-1185">Reference proteome</keyword>
<sequence length="163" mass="18321">MIMLHKVHVVTDANFASDPDRKSQSGFITLFNNNVVSWGSVKQKVVSLSTAQSEYIAVTEGLKSGICFSNMLNEFNLDSSYIELSGDIIASLHLAAHKSNHQNTKHIDIKLHFVRDLVASRSVKLSYVNTKDNISDMPTKILDGSTFRHLKNLIMDEKEEREI</sequence>
<gene>
    <name evidence="1" type="ORF">Amon01_000282700</name>
</gene>
<reference evidence="1" key="1">
    <citation type="submission" date="2023-04" db="EMBL/GenBank/DDBJ databases">
        <title>Ambrosiozyma monospora NBRC 1965.</title>
        <authorList>
            <person name="Ichikawa N."/>
            <person name="Sato H."/>
            <person name="Tonouchi N."/>
        </authorList>
    </citation>
    <scope>NUCLEOTIDE SEQUENCE</scope>
    <source>
        <strain evidence="1">NBRC 1965</strain>
    </source>
</reference>
<accession>A0A9W7DEJ0</accession>
<evidence type="ECO:0000313" key="2">
    <source>
        <dbReference type="Proteomes" id="UP001165063"/>
    </source>
</evidence>
<proteinExistence type="predicted"/>
<protein>
    <submittedName>
        <fullName evidence="1">Unnamed protein product</fullName>
    </submittedName>
</protein>